<dbReference type="InterPro" id="IPR009354">
    <property type="entry name" value="Usg"/>
</dbReference>
<name>A0A0D6P6L7_9PROT</name>
<keyword evidence="2" id="KW-1185">Reference proteome</keyword>
<organism evidence="1 2">
    <name type="scientific">Acidisphaera rubrifaciens HS-AP3</name>
    <dbReference type="NCBI Taxonomy" id="1231350"/>
    <lineage>
        <taxon>Bacteria</taxon>
        <taxon>Pseudomonadati</taxon>
        <taxon>Pseudomonadota</taxon>
        <taxon>Alphaproteobacteria</taxon>
        <taxon>Acetobacterales</taxon>
        <taxon>Acetobacteraceae</taxon>
        <taxon>Acidisphaera</taxon>
    </lineage>
</organism>
<gene>
    <name evidence="1" type="ORF">Asru_0303_13</name>
</gene>
<dbReference type="Proteomes" id="UP000032680">
    <property type="component" value="Unassembled WGS sequence"/>
</dbReference>
<dbReference type="AlphaFoldDB" id="A0A0D6P6L7"/>
<evidence type="ECO:0000313" key="2">
    <source>
        <dbReference type="Proteomes" id="UP000032680"/>
    </source>
</evidence>
<dbReference type="EMBL" id="BANB01000303">
    <property type="protein sequence ID" value="GAN77410.1"/>
    <property type="molecule type" value="Genomic_DNA"/>
</dbReference>
<dbReference type="RefSeq" id="WP_048861459.1">
    <property type="nucleotide sequence ID" value="NZ_BANB01000303.1"/>
</dbReference>
<reference evidence="1 2" key="1">
    <citation type="submission" date="2012-11" db="EMBL/GenBank/DDBJ databases">
        <title>Whole genome sequence of Acidisphaera rubrifaciens HS-AP3.</title>
        <authorList>
            <person name="Azuma Y."/>
            <person name="Higashiura N."/>
            <person name="Hirakawa H."/>
            <person name="Matsushita K."/>
        </authorList>
    </citation>
    <scope>NUCLEOTIDE SEQUENCE [LARGE SCALE GENOMIC DNA]</scope>
    <source>
        <strain evidence="1 2">HS-AP3</strain>
    </source>
</reference>
<evidence type="ECO:0000313" key="1">
    <source>
        <dbReference type="EMBL" id="GAN77410.1"/>
    </source>
</evidence>
<proteinExistence type="predicted"/>
<dbReference type="Pfam" id="PF06233">
    <property type="entry name" value="Usg"/>
    <property type="match status" value="1"/>
</dbReference>
<dbReference type="OrthoDB" id="9811054at2"/>
<accession>A0A0D6P6L7</accession>
<protein>
    <recommendedName>
        <fullName evidence="3">Usg family protein</fullName>
    </recommendedName>
</protein>
<sequence length="86" mass="10158">MSLAMQMQDYRLTTAEILYHLPDHPGLLQTYIWQDLDMAPRYPVLRRFLRFWERSLDGRLHSVRVGSAELIQPGRWGHAQSVLTLH</sequence>
<comment type="caution">
    <text evidence="1">The sequence shown here is derived from an EMBL/GenBank/DDBJ whole genome shotgun (WGS) entry which is preliminary data.</text>
</comment>
<evidence type="ECO:0008006" key="3">
    <source>
        <dbReference type="Google" id="ProtNLM"/>
    </source>
</evidence>